<dbReference type="InterPro" id="IPR011006">
    <property type="entry name" value="CheY-like_superfamily"/>
</dbReference>
<dbReference type="SMART" id="SM00448">
    <property type="entry name" value="REC"/>
    <property type="match status" value="1"/>
</dbReference>
<dbReference type="SUPFAM" id="SSF52172">
    <property type="entry name" value="CheY-like"/>
    <property type="match status" value="1"/>
</dbReference>
<protein>
    <recommendedName>
        <fullName evidence="2">Response regulatory domain-containing protein</fullName>
    </recommendedName>
</protein>
<dbReference type="Pfam" id="PF00072">
    <property type="entry name" value="Response_reg"/>
    <property type="match status" value="1"/>
</dbReference>
<reference evidence="3" key="1">
    <citation type="submission" date="2019-10" db="EMBL/GenBank/DDBJ databases">
        <title>Metagenomic sequencing of thiosulfate-disproportionating enrichment culture.</title>
        <authorList>
            <person name="Umezawa K."/>
            <person name="Kojima H."/>
            <person name="Fukui M."/>
        </authorList>
    </citation>
    <scope>NUCLEOTIDE SEQUENCE</scope>
    <source>
        <strain evidence="3">45J</strain>
    </source>
</reference>
<dbReference type="Gene3D" id="3.40.50.2300">
    <property type="match status" value="1"/>
</dbReference>
<feature type="domain" description="Response regulatory" evidence="2">
    <location>
        <begin position="3"/>
        <end position="118"/>
    </location>
</feature>
<accession>A0A5J4L1D7</accession>
<proteinExistence type="predicted"/>
<comment type="caution">
    <text evidence="3">The sequence shown here is derived from an EMBL/GenBank/DDBJ whole genome shotgun (WGS) entry which is preliminary data.</text>
</comment>
<dbReference type="GO" id="GO:0000160">
    <property type="term" value="P:phosphorelay signal transduction system"/>
    <property type="evidence" value="ECO:0007669"/>
    <property type="project" value="InterPro"/>
</dbReference>
<keyword evidence="1" id="KW-0597">Phosphoprotein</keyword>
<gene>
    <name evidence="3" type="ORF">A45J_0319</name>
</gene>
<dbReference type="PROSITE" id="PS50110">
    <property type="entry name" value="RESPONSE_REGULATORY"/>
    <property type="match status" value="1"/>
</dbReference>
<evidence type="ECO:0000256" key="1">
    <source>
        <dbReference type="ARBA" id="ARBA00022553"/>
    </source>
</evidence>
<dbReference type="AlphaFoldDB" id="A0A5J4L1D7"/>
<evidence type="ECO:0000313" key="3">
    <source>
        <dbReference type="EMBL" id="GER92601.1"/>
    </source>
</evidence>
<dbReference type="InterPro" id="IPR050595">
    <property type="entry name" value="Bact_response_regulator"/>
</dbReference>
<sequence length="125" mass="14108">MKHVLIIENESLIRNSIGYAVAQEGYPVTTTSDTEEGRGLACSGRYDLVITDISLNNMKEVMKLIEDTKIASPRTKVMVLTAHLEDEMKQAAEMGSIDVFCTKPFELSEIRRIVNNLMREEKIMV</sequence>
<name>A0A5J4L1D7_9ZZZZ</name>
<dbReference type="PANTHER" id="PTHR44591:SF3">
    <property type="entry name" value="RESPONSE REGULATORY DOMAIN-CONTAINING PROTEIN"/>
    <property type="match status" value="1"/>
</dbReference>
<organism evidence="3">
    <name type="scientific">hot springs metagenome</name>
    <dbReference type="NCBI Taxonomy" id="433727"/>
    <lineage>
        <taxon>unclassified sequences</taxon>
        <taxon>metagenomes</taxon>
        <taxon>ecological metagenomes</taxon>
    </lineage>
</organism>
<dbReference type="EMBL" id="BLAB01000001">
    <property type="protein sequence ID" value="GER92601.1"/>
    <property type="molecule type" value="Genomic_DNA"/>
</dbReference>
<dbReference type="PANTHER" id="PTHR44591">
    <property type="entry name" value="STRESS RESPONSE REGULATOR PROTEIN 1"/>
    <property type="match status" value="1"/>
</dbReference>
<evidence type="ECO:0000259" key="2">
    <source>
        <dbReference type="PROSITE" id="PS50110"/>
    </source>
</evidence>
<dbReference type="InterPro" id="IPR001789">
    <property type="entry name" value="Sig_transdc_resp-reg_receiver"/>
</dbReference>